<dbReference type="PANTHER" id="PTHR48228">
    <property type="entry name" value="SUCCINYL-COA--D-CITRAMALATE COA-TRANSFERASE"/>
    <property type="match status" value="1"/>
</dbReference>
<dbReference type="InterPro" id="IPR003673">
    <property type="entry name" value="CoA-Trfase_fam_III"/>
</dbReference>
<dbReference type="Proteomes" id="UP000027632">
    <property type="component" value="Unassembled WGS sequence"/>
</dbReference>
<dbReference type="RefSeq" id="WP_051747761.1">
    <property type="nucleotide sequence ID" value="NZ_KL503830.1"/>
</dbReference>
<gene>
    <name evidence="2" type="ORF">DJ64_24115</name>
</gene>
<dbReference type="InterPro" id="IPR044855">
    <property type="entry name" value="CoA-Trfase_III_dom3_sf"/>
</dbReference>
<evidence type="ECO:0000256" key="1">
    <source>
        <dbReference type="SAM" id="MobiDB-lite"/>
    </source>
</evidence>
<comment type="caution">
    <text evidence="2">The sequence shown here is derived from an EMBL/GenBank/DDBJ whole genome shotgun (WGS) entry which is preliminary data.</text>
</comment>
<dbReference type="InterPro" id="IPR023606">
    <property type="entry name" value="CoA-Trfase_III_dom_1_sf"/>
</dbReference>
<name>A0ABR4SS36_9ACTN</name>
<evidence type="ECO:0000313" key="3">
    <source>
        <dbReference type="Proteomes" id="UP000027632"/>
    </source>
</evidence>
<protein>
    <submittedName>
        <fullName evidence="2">Carnitine dehydratase</fullName>
    </submittedName>
</protein>
<feature type="compositionally biased region" description="Low complexity" evidence="1">
    <location>
        <begin position="326"/>
        <end position="341"/>
    </location>
</feature>
<reference evidence="2 3" key="1">
    <citation type="submission" date="2014-04" db="EMBL/GenBank/DDBJ databases">
        <title>Draft genome sequence of the novel Streptomyces griseorubens JSD-1 playing a role in carbon and nitrogen cycle.</title>
        <authorList>
            <consortium name="Shanghai Jiao Tong University"/>
            <person name="Feng H."/>
            <person name="Sun Y."/>
            <person name="Zhi Y."/>
            <person name="Mao L."/>
            <person name="Luo Y."/>
            <person name="Wei X."/>
            <person name="Zhou P."/>
        </authorList>
    </citation>
    <scope>NUCLEOTIDE SEQUENCE [LARGE SCALE GENOMIC DNA]</scope>
    <source>
        <strain evidence="2 3">JSD-1</strain>
    </source>
</reference>
<dbReference type="PANTHER" id="PTHR48228:SF5">
    <property type="entry name" value="ALPHA-METHYLACYL-COA RACEMASE"/>
    <property type="match status" value="1"/>
</dbReference>
<dbReference type="InterPro" id="IPR050509">
    <property type="entry name" value="CoA-transferase_III"/>
</dbReference>
<accession>A0ABR4SS36</accession>
<proteinExistence type="predicted"/>
<dbReference type="EMBL" id="JJMG01000244">
    <property type="protein sequence ID" value="KEG38017.1"/>
    <property type="molecule type" value="Genomic_DNA"/>
</dbReference>
<keyword evidence="3" id="KW-1185">Reference proteome</keyword>
<sequence length="387" mass="41216">MTAAASAGRTGPLHGLKVVELAAIGPVPFACMLFADLGAEVVRVERADGKRSFAEWHRELDRGRHVLALDLKDPAGTEELLRLVDGADVLVEGFRPQVAERLGIGPGPCLRRNPRLVYARMTGWGQDGPLALTPGHDINYLALTGALYATGEAGGPPVAPVNLLGDFGGGALYLVAGVLAALHERGRSGRGQIVDASIVDGVNSLLGMVVAMADAGRWRHERGTNLLDGGAPFYTCYACADGGHVAVGALEDRFYTAFLDGLGLDPVLLPDRSDPANWPALRRAFADRFLRHDRDTWARRFEDTEACVTPVLRLDEAADHPHQRARGSAPAAPAPRFSRTPALRHETVAPAAAHPEAARPTAADPAPADTGRSHPAQPRRPDPRPRP</sequence>
<dbReference type="Pfam" id="PF02515">
    <property type="entry name" value="CoA_transf_3"/>
    <property type="match status" value="1"/>
</dbReference>
<dbReference type="Gene3D" id="3.30.1540.10">
    <property type="entry name" value="formyl-coa transferase, domain 3"/>
    <property type="match status" value="1"/>
</dbReference>
<organism evidence="2 3">
    <name type="scientific">Streptomyces griseorubens</name>
    <dbReference type="NCBI Taxonomy" id="66897"/>
    <lineage>
        <taxon>Bacteria</taxon>
        <taxon>Bacillati</taxon>
        <taxon>Actinomycetota</taxon>
        <taxon>Actinomycetes</taxon>
        <taxon>Kitasatosporales</taxon>
        <taxon>Streptomycetaceae</taxon>
        <taxon>Streptomyces</taxon>
        <taxon>Streptomyces althioticus group</taxon>
    </lineage>
</organism>
<feature type="compositionally biased region" description="Low complexity" evidence="1">
    <location>
        <begin position="349"/>
        <end position="370"/>
    </location>
</feature>
<evidence type="ECO:0000313" key="2">
    <source>
        <dbReference type="EMBL" id="KEG38017.1"/>
    </source>
</evidence>
<dbReference type="Gene3D" id="3.40.50.10540">
    <property type="entry name" value="Crotonobetainyl-coa:carnitine coa-transferase, domain 1"/>
    <property type="match status" value="1"/>
</dbReference>
<feature type="region of interest" description="Disordered" evidence="1">
    <location>
        <begin position="318"/>
        <end position="387"/>
    </location>
</feature>
<dbReference type="SUPFAM" id="SSF89796">
    <property type="entry name" value="CoA-transferase family III (CaiB/BaiF)"/>
    <property type="match status" value="1"/>
</dbReference>